<sequence length="932" mass="101022">MGEKQIDSAAGAEDLSIVLLGQDDAVYRERAGFYYRENFPRHALFEVAVQGATAQSWQSQLLEVLEQISTPLVVLTPDSDFLLADTTALLVQALDSAAQYQMAHGYALGYRPGSSEVAYHKQGGAIKPDGAADNAYERIALYAEQGVQAWRSVVRVEALKAVVRSAPTNLRFDAWCVALSFGLLAQGAARVVERTTLVAEYRPCDLSQLVRDEQQALAVRQIRQWDAEQGAVCADAKGFEALTALVGNTSAGREWPRLFISRWAGVKDAPLCVFEPVQYVAMPYYSAPLFEQLQSLEFLLHAWPAGKVHGESLEGIWVQQQALMVRHPNDSAESLKARYWQAFELGAFNPAVCHNLLGALGGDEEQDFKPHLHRWAEQLDQLPATDLQARLAASPSGQVLAAIAAATPDSNARQRIQAHLGAIQSPQIAFLVVDLDDNDTALQATFDSLLASGLRNFKIVVFKAGALPAITTAKDTLHFIRVTASNLVAHLNQVVGQLSSEWLLQLQAGDVLTPGGLLRLQVELSTAQGCQAICANEVQRDDQGRLLSVVRPGANLDLLRARPDLMSRHWLVRRESVVELGGFSEACPAALEFDLLLRLVEHNGIAGLAHLDEYLVIGQQATEAMRIDALATLKRHLNVIGYRGQVSEGRDGTLQIDFRHPTTPQVSILLSIDSDLEQLKRCLASIVQRTRYARYEVIVMADAASAEATAASLGSLQGLGGRVKLMASEFAGTRAERVKMAAKQAQGDYLVLMSSRCQVVTPAWIEALLNQAQRPEVGVVGCQMHDDNGLITHGGYELLVSQQVRGAWQGVARQAPLAVLGLAAVRSCQAVSADCLMIAKALLEQCAGLDAIEGADVDLCLKVGQAGQLVLWTPQAQMLNAGVPTLDAQALNARWPAAFSTRVELDLHNAVDISRLPAAGMSAELEWLAELA</sequence>
<dbReference type="AlphaFoldDB" id="A0A5E6TB21"/>
<dbReference type="EMBL" id="CABVHG010000015">
    <property type="protein sequence ID" value="VVM90471.1"/>
    <property type="molecule type" value="Genomic_DNA"/>
</dbReference>
<proteinExistence type="predicted"/>
<dbReference type="Gene3D" id="3.90.550.10">
    <property type="entry name" value="Spore Coat Polysaccharide Biosynthesis Protein SpsA, Chain A"/>
    <property type="match status" value="2"/>
</dbReference>
<dbReference type="InterPro" id="IPR001173">
    <property type="entry name" value="Glyco_trans_2-like"/>
</dbReference>
<evidence type="ECO:0000313" key="3">
    <source>
        <dbReference type="EMBL" id="CAK9890551.1"/>
    </source>
</evidence>
<dbReference type="PANTHER" id="PTHR43179:SF7">
    <property type="entry name" value="RHAMNOSYLTRANSFERASE WBBL"/>
    <property type="match status" value="1"/>
</dbReference>
<keyword evidence="1" id="KW-0472">Membrane</keyword>
<reference evidence="4" key="1">
    <citation type="submission" date="2019-09" db="EMBL/GenBank/DDBJ databases">
        <authorList>
            <person name="Chandra G."/>
            <person name="Truman W A."/>
        </authorList>
    </citation>
    <scope>NUCLEOTIDE SEQUENCE [LARGE SCALE GENOMIC DNA]</scope>
    <source>
        <strain evidence="4">PS652</strain>
    </source>
</reference>
<dbReference type="InterPro" id="IPR029044">
    <property type="entry name" value="Nucleotide-diphossugar_trans"/>
</dbReference>
<evidence type="ECO:0000313" key="5">
    <source>
        <dbReference type="Proteomes" id="UP000326595"/>
    </source>
</evidence>
<evidence type="ECO:0000259" key="2">
    <source>
        <dbReference type="Pfam" id="PF00535"/>
    </source>
</evidence>
<dbReference type="EMBL" id="OZ024668">
    <property type="protein sequence ID" value="CAK9890551.1"/>
    <property type="molecule type" value="Genomic_DNA"/>
</dbReference>
<evidence type="ECO:0000256" key="1">
    <source>
        <dbReference type="ARBA" id="ARBA00022519"/>
    </source>
</evidence>
<dbReference type="SUPFAM" id="SSF53448">
    <property type="entry name" value="Nucleotide-diphospho-sugar transferases"/>
    <property type="match status" value="2"/>
</dbReference>
<name>A0A5E6TB21_PSEFL</name>
<protein>
    <recommendedName>
        <fullName evidence="2">Glycosyltransferase 2-like domain-containing protein</fullName>
    </recommendedName>
</protein>
<dbReference type="Pfam" id="PF00535">
    <property type="entry name" value="Glycos_transf_2"/>
    <property type="match status" value="1"/>
</dbReference>
<dbReference type="Proteomes" id="UP000326595">
    <property type="component" value="Chromosome"/>
</dbReference>
<reference evidence="3 5" key="2">
    <citation type="submission" date="2024-03" db="EMBL/GenBank/DDBJ databases">
        <authorList>
            <person name="Alaster D. Moffat"/>
            <person name="Govind Chandra"/>
            <person name="Andrew W. Truman"/>
        </authorList>
    </citation>
    <scope>NUCLEOTIDE SEQUENCE [LARGE SCALE GENOMIC DNA]</scope>
    <source>
        <strain evidence="3">PS652</strain>
    </source>
</reference>
<organism evidence="4">
    <name type="scientific">Pseudomonas fluorescens</name>
    <dbReference type="NCBI Taxonomy" id="294"/>
    <lineage>
        <taxon>Bacteria</taxon>
        <taxon>Pseudomonadati</taxon>
        <taxon>Pseudomonadota</taxon>
        <taxon>Gammaproteobacteria</taxon>
        <taxon>Pseudomonadales</taxon>
        <taxon>Pseudomonadaceae</taxon>
        <taxon>Pseudomonas</taxon>
    </lineage>
</organism>
<evidence type="ECO:0000313" key="4">
    <source>
        <dbReference type="EMBL" id="VVM90471.1"/>
    </source>
</evidence>
<keyword evidence="1" id="KW-0997">Cell inner membrane</keyword>
<keyword evidence="1" id="KW-1003">Cell membrane</keyword>
<dbReference type="PANTHER" id="PTHR43179">
    <property type="entry name" value="RHAMNOSYLTRANSFERASE WBBL"/>
    <property type="match status" value="1"/>
</dbReference>
<gene>
    <name evidence="4" type="ORF">PS652_02756</name>
    <name evidence="3" type="ORF">PS652_03395</name>
</gene>
<feature type="domain" description="Glycosyltransferase 2-like" evidence="2">
    <location>
        <begin position="677"/>
        <end position="787"/>
    </location>
</feature>
<accession>A0A5E6TB21</accession>